<dbReference type="GO" id="GO:0016301">
    <property type="term" value="F:kinase activity"/>
    <property type="evidence" value="ECO:0007669"/>
    <property type="project" value="UniProtKB-KW"/>
</dbReference>
<keyword evidence="1" id="KW-0418">Kinase</keyword>
<organism evidence="1 2">
    <name type="scientific">Echinimonas agarilytica</name>
    <dbReference type="NCBI Taxonomy" id="1215918"/>
    <lineage>
        <taxon>Bacteria</taxon>
        <taxon>Pseudomonadati</taxon>
        <taxon>Pseudomonadota</taxon>
        <taxon>Gammaproteobacteria</taxon>
        <taxon>Alteromonadales</taxon>
        <taxon>Echinimonadaceae</taxon>
        <taxon>Echinimonas</taxon>
    </lineage>
</organism>
<dbReference type="Gene3D" id="3.40.960.10">
    <property type="entry name" value="VSR Endonuclease"/>
    <property type="match status" value="1"/>
</dbReference>
<proteinExistence type="predicted"/>
<evidence type="ECO:0000313" key="1">
    <source>
        <dbReference type="EMBL" id="MCM2680352.1"/>
    </source>
</evidence>
<evidence type="ECO:0000313" key="2">
    <source>
        <dbReference type="Proteomes" id="UP001165393"/>
    </source>
</evidence>
<comment type="caution">
    <text evidence="1">The sequence shown here is derived from an EMBL/GenBank/DDBJ whole genome shotgun (WGS) entry which is preliminary data.</text>
</comment>
<dbReference type="AlphaFoldDB" id="A0AA41W738"/>
<dbReference type="Proteomes" id="UP001165393">
    <property type="component" value="Unassembled WGS sequence"/>
</dbReference>
<accession>A0AA41W738</accession>
<keyword evidence="2" id="KW-1185">Reference proteome</keyword>
<protein>
    <submittedName>
        <fullName evidence="1">Glycerol kinase</fullName>
    </submittedName>
</protein>
<sequence>MAQKVSTSALAKKWGLQSKQLFQKLAESGLMVREEDGWHLTRVGRASGGEEKTHPKYGDYVAWPETLTLQSVEQIEQSVGEPKLLTARQLAQHFDIPSHKMNFVLAELGWLQKAIKGWKCSAQGLKLGAQQKEDFRSGVPYVAWPSSIIDNQFLKSSIVHINASLMPLAESSGEYRSLDGHTVALPQHVAIDNWLYVAEILHAYGRQLPIVNSSESPIKSDFYLPSANVYIEYLNSTEHLEPEQKTAEIMAQSKKKSLYDKQGLNVIFLSDDDLNQLDEVLAKKLLKYQILAY</sequence>
<name>A0AA41W738_9GAMM</name>
<reference evidence="1 2" key="1">
    <citation type="journal article" date="2013" name="Antonie Van Leeuwenhoek">
        <title>Echinimonas agarilytica gen. nov., sp. nov., a new gammaproteobacterium isolated from the sea urchin Strongylocentrotus intermedius.</title>
        <authorList>
            <person name="Nedashkovskaya O.I."/>
            <person name="Stenkova A.M."/>
            <person name="Zhukova N.V."/>
            <person name="Van Trappen S."/>
            <person name="Lee J.S."/>
            <person name="Kim S.B."/>
        </authorList>
    </citation>
    <scope>NUCLEOTIDE SEQUENCE [LARGE SCALE GENOMIC DNA]</scope>
    <source>
        <strain evidence="1 2">KMM 6351</strain>
    </source>
</reference>
<keyword evidence="1" id="KW-0808">Transferase</keyword>
<dbReference type="RefSeq" id="WP_251261778.1">
    <property type="nucleotide sequence ID" value="NZ_JAMQGP010000006.1"/>
</dbReference>
<dbReference type="EMBL" id="JAMQGP010000006">
    <property type="protein sequence ID" value="MCM2680352.1"/>
    <property type="molecule type" value="Genomic_DNA"/>
</dbReference>
<gene>
    <name evidence="1" type="ORF">NAF29_11810</name>
</gene>